<evidence type="ECO:0000256" key="2">
    <source>
        <dbReference type="ARBA" id="ARBA00022723"/>
    </source>
</evidence>
<dbReference type="GO" id="GO:0051539">
    <property type="term" value="F:4 iron, 4 sulfur cluster binding"/>
    <property type="evidence" value="ECO:0007669"/>
    <property type="project" value="UniProtKB-UniRule"/>
</dbReference>
<dbReference type="EMBL" id="QEPN01000007">
    <property type="protein sequence ID" value="RDE70572.1"/>
    <property type="molecule type" value="Genomic_DNA"/>
</dbReference>
<dbReference type="Proteomes" id="UP000253872">
    <property type="component" value="Unassembled WGS sequence"/>
</dbReference>
<dbReference type="InterPro" id="IPR050572">
    <property type="entry name" value="Fe-S_Ferredoxin"/>
</dbReference>
<dbReference type="SUPFAM" id="SSF54862">
    <property type="entry name" value="4Fe-4S ferredoxins"/>
    <property type="match status" value="1"/>
</dbReference>
<comment type="similarity">
    <text evidence="6">Belongs to the NapF family.</text>
</comment>
<dbReference type="EMBL" id="QEQG01000005">
    <property type="protein sequence ID" value="RDF11188.1"/>
    <property type="molecule type" value="Genomic_DNA"/>
</dbReference>
<dbReference type="AlphaFoldDB" id="A0A369YB76"/>
<dbReference type="PANTHER" id="PTHR43687:SF1">
    <property type="entry name" value="FERREDOXIN III"/>
    <property type="match status" value="1"/>
</dbReference>
<dbReference type="GO" id="GO:0046872">
    <property type="term" value="F:metal ion binding"/>
    <property type="evidence" value="ECO:0007669"/>
    <property type="project" value="UniProtKB-KW"/>
</dbReference>
<comment type="subunit">
    <text evidence="6">Interacts with the cytoplasmic NapA precursor.</text>
</comment>
<feature type="binding site" evidence="6">
    <location>
        <position position="157"/>
    </location>
    <ligand>
        <name>[4Fe-4S] cluster</name>
        <dbReference type="ChEBI" id="CHEBI:49883"/>
        <label>3</label>
    </ligand>
</feature>
<dbReference type="PANTHER" id="PTHR43687">
    <property type="entry name" value="ADENYLYLSULFATE REDUCTASE, BETA SUBUNIT"/>
    <property type="match status" value="1"/>
</dbReference>
<evidence type="ECO:0000313" key="8">
    <source>
        <dbReference type="EMBL" id="RDE70572.1"/>
    </source>
</evidence>
<evidence type="ECO:0000256" key="5">
    <source>
        <dbReference type="ARBA" id="ARBA00023014"/>
    </source>
</evidence>
<keyword evidence="3 6" id="KW-0677">Repeat</keyword>
<organism evidence="8 10">
    <name type="scientific">Haemophilus sputorum</name>
    <dbReference type="NCBI Taxonomy" id="1078480"/>
    <lineage>
        <taxon>Bacteria</taxon>
        <taxon>Pseudomonadati</taxon>
        <taxon>Pseudomonadota</taxon>
        <taxon>Gammaproteobacteria</taxon>
        <taxon>Pasteurellales</taxon>
        <taxon>Pasteurellaceae</taxon>
        <taxon>Haemophilus</taxon>
    </lineage>
</organism>
<sequence length="182" mass="20286">MSEHTGPSLSRRGFLRGQFLNTLKSEQVTLQGHQAIRPPWANLANFLEKCTACGRCVEVCETKIIKQGVGGYPEIDFTRGECTFCTECVKVCPEDVFLSLDEPAWLHKIEILDQCLLKQRIECRSCGDYCPERAIRFRPTLGGIATLQLDLTACNGCGACLNICPTKAIRIINFEVNNNESI</sequence>
<dbReference type="PROSITE" id="PS00198">
    <property type="entry name" value="4FE4S_FER_1"/>
    <property type="match status" value="2"/>
</dbReference>
<dbReference type="RefSeq" id="WP_111389734.1">
    <property type="nucleotide sequence ID" value="NZ_JANFLW010000003.1"/>
</dbReference>
<keyword evidence="11" id="KW-1185">Reference proteome</keyword>
<proteinExistence type="inferred from homology"/>
<reference evidence="10 11" key="1">
    <citation type="submission" date="2018-05" db="EMBL/GenBank/DDBJ databases">
        <title>Draft Genome Sequences for a Diverse set of 7 Haemophilus Species.</title>
        <authorList>
            <person name="Nichols M."/>
            <person name="Topaz N."/>
            <person name="Wang X."/>
            <person name="Wang X."/>
            <person name="Boxrud D."/>
        </authorList>
    </citation>
    <scope>NUCLEOTIDE SEQUENCE [LARGE SCALE GENOMIC DNA]</scope>
    <source>
        <strain evidence="8 10">C2002001239</strain>
        <strain evidence="9 11">C2015005473</strain>
    </source>
</reference>
<feature type="domain" description="4Fe-4S ferredoxin-type" evidence="7">
    <location>
        <begin position="145"/>
        <end position="174"/>
    </location>
</feature>
<dbReference type="InterPro" id="IPR004496">
    <property type="entry name" value="NapF"/>
</dbReference>
<evidence type="ECO:0000259" key="7">
    <source>
        <dbReference type="PROSITE" id="PS51379"/>
    </source>
</evidence>
<evidence type="ECO:0000256" key="3">
    <source>
        <dbReference type="ARBA" id="ARBA00022737"/>
    </source>
</evidence>
<dbReference type="PROSITE" id="PS51379">
    <property type="entry name" value="4FE4S_FER_2"/>
    <property type="match status" value="3"/>
</dbReference>
<comment type="caution">
    <text evidence="8">The sequence shown here is derived from an EMBL/GenBank/DDBJ whole genome shotgun (WGS) entry which is preliminary data.</text>
</comment>
<comment type="function">
    <text evidence="6">Could be involved in the maturation of NapA, the catalytic subunit of the periplasmic nitrate reductase, before its export into the periplasm.</text>
</comment>
<feature type="binding site" evidence="6">
    <location>
        <position position="88"/>
    </location>
    <ligand>
        <name>[4Fe-4S] cluster</name>
        <dbReference type="ChEBI" id="CHEBI:49883"/>
        <label>2</label>
    </ligand>
</feature>
<feature type="binding site" evidence="6">
    <location>
        <position position="92"/>
    </location>
    <ligand>
        <name>[4Fe-4S] cluster</name>
        <dbReference type="ChEBI" id="CHEBI:49883"/>
        <label>2</label>
    </ligand>
</feature>
<feature type="domain" description="4Fe-4S ferredoxin-type" evidence="7">
    <location>
        <begin position="40"/>
        <end position="70"/>
    </location>
</feature>
<keyword evidence="1 6" id="KW-0004">4Fe-4S</keyword>
<dbReference type="Gene3D" id="3.30.70.20">
    <property type="match status" value="2"/>
</dbReference>
<evidence type="ECO:0000256" key="4">
    <source>
        <dbReference type="ARBA" id="ARBA00023004"/>
    </source>
</evidence>
<dbReference type="GO" id="GO:0005737">
    <property type="term" value="C:cytoplasm"/>
    <property type="evidence" value="ECO:0007669"/>
    <property type="project" value="UniProtKB-SubCell"/>
</dbReference>
<evidence type="ECO:0000256" key="1">
    <source>
        <dbReference type="ARBA" id="ARBA00022485"/>
    </source>
</evidence>
<keyword evidence="4 6" id="KW-0408">Iron</keyword>
<dbReference type="STRING" id="1035839.GCA_000238795_01688"/>
<feature type="binding site" evidence="6">
    <location>
        <position position="50"/>
    </location>
    <ligand>
        <name>[4Fe-4S] cluster</name>
        <dbReference type="ChEBI" id="CHEBI:49883"/>
        <label>1</label>
    </ligand>
</feature>
<feature type="binding site" evidence="6">
    <location>
        <position position="164"/>
    </location>
    <ligand>
        <name>[4Fe-4S] cluster</name>
        <dbReference type="ChEBI" id="CHEBI:49883"/>
        <label>3</label>
    </ligand>
</feature>
<feature type="binding site" evidence="6">
    <location>
        <position position="85"/>
    </location>
    <ligand>
        <name>[4Fe-4S] cluster</name>
        <dbReference type="ChEBI" id="CHEBI:49883"/>
        <label>2</label>
    </ligand>
</feature>
<feature type="binding site" evidence="6">
    <location>
        <position position="154"/>
    </location>
    <ligand>
        <name>[4Fe-4S] cluster</name>
        <dbReference type="ChEBI" id="CHEBI:49883"/>
        <label>3</label>
    </ligand>
</feature>
<dbReference type="Pfam" id="PF12838">
    <property type="entry name" value="Fer4_7"/>
    <property type="match status" value="2"/>
</dbReference>
<dbReference type="InterPro" id="IPR017900">
    <property type="entry name" value="4Fe4S_Fe_S_CS"/>
</dbReference>
<keyword evidence="5 6" id="KW-0411">Iron-sulfur</keyword>
<keyword evidence="6" id="KW-0963">Cytoplasm</keyword>
<accession>A0A369YB76</accession>
<evidence type="ECO:0000313" key="10">
    <source>
        <dbReference type="Proteomes" id="UP000253872"/>
    </source>
</evidence>
<protein>
    <recommendedName>
        <fullName evidence="6">Ferredoxin-type protein NapF</fullName>
    </recommendedName>
</protein>
<evidence type="ECO:0000313" key="11">
    <source>
        <dbReference type="Proteomes" id="UP000253950"/>
    </source>
</evidence>
<feature type="binding site" evidence="6">
    <location>
        <position position="82"/>
    </location>
    <ligand>
        <name>[4Fe-4S] cluster</name>
        <dbReference type="ChEBI" id="CHEBI:49883"/>
        <label>2</label>
    </ligand>
</feature>
<gene>
    <name evidence="6 8" type="primary">napF</name>
    <name evidence="9" type="ORF">DPV84_06075</name>
    <name evidence="8" type="ORF">DPV93_08580</name>
</gene>
<feature type="domain" description="4Fe-4S ferredoxin-type" evidence="7">
    <location>
        <begin position="71"/>
        <end position="103"/>
    </location>
</feature>
<name>A0A369YB76_9PAST</name>
<dbReference type="InterPro" id="IPR017896">
    <property type="entry name" value="4Fe4S_Fe-S-bd"/>
</dbReference>
<evidence type="ECO:0000256" key="6">
    <source>
        <dbReference type="HAMAP-Rule" id="MF_02201"/>
    </source>
</evidence>
<feature type="binding site" evidence="6">
    <location>
        <position position="56"/>
    </location>
    <ligand>
        <name>[4Fe-4S] cluster</name>
        <dbReference type="ChEBI" id="CHEBI:49883"/>
        <label>1</label>
    </ligand>
</feature>
<dbReference type="HAMAP" id="MF_02201">
    <property type="entry name" value="NapF"/>
    <property type="match status" value="1"/>
</dbReference>
<feature type="binding site" evidence="6">
    <location>
        <position position="160"/>
    </location>
    <ligand>
        <name>[4Fe-4S] cluster</name>
        <dbReference type="ChEBI" id="CHEBI:49883"/>
        <label>3</label>
    </ligand>
</feature>
<feature type="binding site" evidence="6">
    <location>
        <position position="60"/>
    </location>
    <ligand>
        <name>[4Fe-4S] cluster</name>
        <dbReference type="ChEBI" id="CHEBI:49883"/>
        <label>1</label>
    </ligand>
</feature>
<dbReference type="Proteomes" id="UP000253950">
    <property type="component" value="Unassembled WGS sequence"/>
</dbReference>
<evidence type="ECO:0000313" key="9">
    <source>
        <dbReference type="EMBL" id="RDF11188.1"/>
    </source>
</evidence>
<dbReference type="CDD" id="cd10564">
    <property type="entry name" value="NapF_like"/>
    <property type="match status" value="1"/>
</dbReference>
<comment type="subcellular location">
    <subcellularLocation>
        <location evidence="6">Cytoplasm</location>
    </subcellularLocation>
</comment>
<feature type="binding site" evidence="6">
    <location>
        <position position="53"/>
    </location>
    <ligand>
        <name>[4Fe-4S] cluster</name>
        <dbReference type="ChEBI" id="CHEBI:49883"/>
        <label>1</label>
    </ligand>
</feature>
<keyword evidence="2 6" id="KW-0479">Metal-binding</keyword>
<comment type="cofactor">
    <cofactor evidence="6">
        <name>[4Fe-4S] cluster</name>
        <dbReference type="ChEBI" id="CHEBI:49883"/>
    </cofactor>
</comment>
<dbReference type="NCBIfam" id="TIGR00402">
    <property type="entry name" value="napF"/>
    <property type="match status" value="1"/>
</dbReference>